<comment type="caution">
    <text evidence="2">The sequence shown here is derived from an EMBL/GenBank/DDBJ whole genome shotgun (WGS) entry which is preliminary data.</text>
</comment>
<dbReference type="RefSeq" id="WP_128443243.1">
    <property type="nucleotide sequence ID" value="NZ_SBIP01000002.1"/>
</dbReference>
<feature type="compositionally biased region" description="Basic residues" evidence="1">
    <location>
        <begin position="105"/>
        <end position="115"/>
    </location>
</feature>
<dbReference type="EMBL" id="SBIP01000002">
    <property type="protein sequence ID" value="RWX79269.1"/>
    <property type="molecule type" value="Genomic_DNA"/>
</dbReference>
<keyword evidence="3" id="KW-1185">Reference proteome</keyword>
<dbReference type="Proteomes" id="UP000287687">
    <property type="component" value="Unassembled WGS sequence"/>
</dbReference>
<feature type="compositionally biased region" description="Low complexity" evidence="1">
    <location>
        <begin position="66"/>
        <end position="94"/>
    </location>
</feature>
<dbReference type="InterPro" id="IPR021327">
    <property type="entry name" value="DUF2934"/>
</dbReference>
<organism evidence="2 3">
    <name type="scientific">Neorhizobium lilium</name>
    <dbReference type="NCBI Taxonomy" id="2503024"/>
    <lineage>
        <taxon>Bacteria</taxon>
        <taxon>Pseudomonadati</taxon>
        <taxon>Pseudomonadota</taxon>
        <taxon>Alphaproteobacteria</taxon>
        <taxon>Hyphomicrobiales</taxon>
        <taxon>Rhizobiaceae</taxon>
        <taxon>Rhizobium/Agrobacterium group</taxon>
        <taxon>Neorhizobium</taxon>
    </lineage>
</organism>
<dbReference type="Pfam" id="PF11154">
    <property type="entry name" value="DUF2934"/>
    <property type="match status" value="1"/>
</dbReference>
<feature type="compositionally biased region" description="Basic and acidic residues" evidence="1">
    <location>
        <begin position="26"/>
        <end position="40"/>
    </location>
</feature>
<evidence type="ECO:0000313" key="2">
    <source>
        <dbReference type="EMBL" id="RWX79269.1"/>
    </source>
</evidence>
<dbReference type="AlphaFoldDB" id="A0A444LJU9"/>
<proteinExistence type="predicted"/>
<protein>
    <submittedName>
        <fullName evidence="2">DUF2934 domain-containing protein</fullName>
    </submittedName>
</protein>
<name>A0A444LJU9_9HYPH</name>
<sequence length="115" mass="12391">MAESEDDWIKARAYELWEAEGYPTGKDTEHWERATLEYESAKQTTGNLPKSRRKSAEPPAAEEPVKPATKPTAKPSKAAASKVVTAKTTSAAPKTPAPSPEVPGKKRAKKASTEA</sequence>
<dbReference type="OrthoDB" id="9811127at2"/>
<evidence type="ECO:0000256" key="1">
    <source>
        <dbReference type="SAM" id="MobiDB-lite"/>
    </source>
</evidence>
<feature type="region of interest" description="Disordered" evidence="1">
    <location>
        <begin position="20"/>
        <end position="115"/>
    </location>
</feature>
<accession>A0A444LJU9</accession>
<gene>
    <name evidence="2" type="ORF">EPK99_11990</name>
</gene>
<evidence type="ECO:0000313" key="3">
    <source>
        <dbReference type="Proteomes" id="UP000287687"/>
    </source>
</evidence>
<reference evidence="2 3" key="1">
    <citation type="submission" date="2019-01" db="EMBL/GenBank/DDBJ databases">
        <title>The draft genome of Rhizobium sp. 24NR.</title>
        <authorList>
            <person name="Liu L."/>
            <person name="Liang L."/>
            <person name="Shi S."/>
            <person name="Xu L."/>
            <person name="Wang X."/>
            <person name="Li L."/>
            <person name="Zhang X."/>
        </authorList>
    </citation>
    <scope>NUCLEOTIDE SEQUENCE [LARGE SCALE GENOMIC DNA]</scope>
    <source>
        <strain evidence="2 3">24NR</strain>
    </source>
</reference>